<keyword evidence="9" id="KW-1185">Reference proteome</keyword>
<dbReference type="KEGG" id="rarg:115755402"/>
<evidence type="ECO:0000313" key="10">
    <source>
        <dbReference type="RefSeq" id="XP_030550643.1"/>
    </source>
</evidence>
<evidence type="ECO:0000313" key="9">
    <source>
        <dbReference type="Proteomes" id="UP000827889"/>
    </source>
</evidence>
<dbReference type="FunFam" id="3.80.10.10:FF:000400">
    <property type="entry name" value="Nuclear pore complex protein NUP107"/>
    <property type="match status" value="1"/>
</dbReference>
<evidence type="ECO:0000256" key="7">
    <source>
        <dbReference type="SAM" id="SignalP"/>
    </source>
</evidence>
<evidence type="ECO:0000256" key="4">
    <source>
        <dbReference type="ARBA" id="ARBA00022737"/>
    </source>
</evidence>
<proteinExistence type="predicted"/>
<evidence type="ECO:0000256" key="5">
    <source>
        <dbReference type="ARBA" id="ARBA00023136"/>
    </source>
</evidence>
<dbReference type="InterPro" id="IPR013210">
    <property type="entry name" value="LRR_N_plant-typ"/>
</dbReference>
<reference evidence="10" key="1">
    <citation type="submission" date="2025-08" db="UniProtKB">
        <authorList>
            <consortium name="RefSeq"/>
        </authorList>
    </citation>
    <scope>IDENTIFICATION</scope>
    <source>
        <tissue evidence="10">Leaf</tissue>
    </source>
</reference>
<dbReference type="Gene3D" id="3.80.10.10">
    <property type="entry name" value="Ribonuclease Inhibitor"/>
    <property type="match status" value="2"/>
</dbReference>
<feature type="domain" description="Leucine-rich repeat-containing N-terminal plant-type" evidence="8">
    <location>
        <begin position="38"/>
        <end position="74"/>
    </location>
</feature>
<dbReference type="Pfam" id="PF00560">
    <property type="entry name" value="LRR_1"/>
    <property type="match status" value="1"/>
</dbReference>
<dbReference type="InterPro" id="IPR053211">
    <property type="entry name" value="DNA_repair-toleration"/>
</dbReference>
<feature type="chain" id="PRO_5034768299" evidence="7">
    <location>
        <begin position="32"/>
        <end position="307"/>
    </location>
</feature>
<keyword evidence="4" id="KW-0677">Repeat</keyword>
<dbReference type="PANTHER" id="PTHR48060">
    <property type="entry name" value="DNA DAMAGE-REPAIR/TOLERATION PROTEIN DRT100"/>
    <property type="match status" value="1"/>
</dbReference>
<evidence type="ECO:0000256" key="2">
    <source>
        <dbReference type="ARBA" id="ARBA00022614"/>
    </source>
</evidence>
<sequence length="307" mass="33201">MAMLFMPRRALDNRVAVVLVLLVLFCSLGHGEATLSLRILLEAKASFVEEDPRVLSGWSPSNPNFCTWTGVSCDQLQQQVVALNLSASSLLGLISPSLGLLRNLLHLDLSSNSLTGPIPPALSNLSSLQSRLFSNQLSGAIPPQLGSLSSLRVLRLGDNPALTGPIPPSLGGLASLVTLGLASCSLTVPIPPQLGQLPLLQNLILQQNQLTGPIPPERGNCSSLMQFTAALNGLSGSIPRELGRLGNLGLLNPRMMLLETWRIFFPLRGLSARETLYSTTKRRRLVRHQESQNPPTHEARWEEGQPR</sequence>
<dbReference type="Proteomes" id="UP000827889">
    <property type="component" value="Chromosome 9"/>
</dbReference>
<evidence type="ECO:0000256" key="3">
    <source>
        <dbReference type="ARBA" id="ARBA00022729"/>
    </source>
</evidence>
<dbReference type="RefSeq" id="XP_030550643.1">
    <property type="nucleotide sequence ID" value="XM_030694783.1"/>
</dbReference>
<dbReference type="PANTHER" id="PTHR48060:SF21">
    <property type="entry name" value="L DOMAIN-LIKE PROTEIN"/>
    <property type="match status" value="1"/>
</dbReference>
<dbReference type="GeneID" id="115755402"/>
<comment type="subcellular location">
    <subcellularLocation>
        <location evidence="1">Membrane</location>
    </subcellularLocation>
</comment>
<evidence type="ECO:0000256" key="6">
    <source>
        <dbReference type="SAM" id="MobiDB-lite"/>
    </source>
</evidence>
<keyword evidence="2" id="KW-0433">Leucine-rich repeat</keyword>
<keyword evidence="5" id="KW-0472">Membrane</keyword>
<feature type="signal peptide" evidence="7">
    <location>
        <begin position="1"/>
        <end position="31"/>
    </location>
</feature>
<gene>
    <name evidence="10" type="primary">LOC115755402</name>
</gene>
<name>A0A8B8QWD8_9MYRT</name>
<dbReference type="InterPro" id="IPR001611">
    <property type="entry name" value="Leu-rich_rpt"/>
</dbReference>
<feature type="region of interest" description="Disordered" evidence="6">
    <location>
        <begin position="284"/>
        <end position="307"/>
    </location>
</feature>
<evidence type="ECO:0000256" key="1">
    <source>
        <dbReference type="ARBA" id="ARBA00004370"/>
    </source>
</evidence>
<dbReference type="GO" id="GO:0016020">
    <property type="term" value="C:membrane"/>
    <property type="evidence" value="ECO:0007669"/>
    <property type="project" value="UniProtKB-SubCell"/>
</dbReference>
<protein>
    <submittedName>
        <fullName evidence="10">LRR receptor-like serine/threonine-protein kinase GSO1</fullName>
    </submittedName>
</protein>
<keyword evidence="3 7" id="KW-0732">Signal</keyword>
<dbReference type="SUPFAM" id="SSF52058">
    <property type="entry name" value="L domain-like"/>
    <property type="match status" value="1"/>
</dbReference>
<evidence type="ECO:0000259" key="8">
    <source>
        <dbReference type="Pfam" id="PF08263"/>
    </source>
</evidence>
<dbReference type="InterPro" id="IPR032675">
    <property type="entry name" value="LRR_dom_sf"/>
</dbReference>
<dbReference type="OrthoDB" id="1744792at2759"/>
<accession>A0A8B8QWD8</accession>
<organism evidence="9 10">
    <name type="scientific">Rhodamnia argentea</name>
    <dbReference type="NCBI Taxonomy" id="178133"/>
    <lineage>
        <taxon>Eukaryota</taxon>
        <taxon>Viridiplantae</taxon>
        <taxon>Streptophyta</taxon>
        <taxon>Embryophyta</taxon>
        <taxon>Tracheophyta</taxon>
        <taxon>Spermatophyta</taxon>
        <taxon>Magnoliopsida</taxon>
        <taxon>eudicotyledons</taxon>
        <taxon>Gunneridae</taxon>
        <taxon>Pentapetalae</taxon>
        <taxon>rosids</taxon>
        <taxon>malvids</taxon>
        <taxon>Myrtales</taxon>
        <taxon>Myrtaceae</taxon>
        <taxon>Myrtoideae</taxon>
        <taxon>Myrteae</taxon>
        <taxon>Australasian group</taxon>
        <taxon>Rhodamnia</taxon>
    </lineage>
</organism>
<dbReference type="Pfam" id="PF08263">
    <property type="entry name" value="LRRNT_2"/>
    <property type="match status" value="1"/>
</dbReference>
<feature type="compositionally biased region" description="Basic and acidic residues" evidence="6">
    <location>
        <begin position="297"/>
        <end position="307"/>
    </location>
</feature>
<dbReference type="AlphaFoldDB" id="A0A8B8QWD8"/>